<feature type="domain" description="Squalene cyclase N-terminal" evidence="5">
    <location>
        <begin position="17"/>
        <end position="168"/>
    </location>
</feature>
<dbReference type="GO" id="GO:0016104">
    <property type="term" value="P:triterpenoid biosynthetic process"/>
    <property type="evidence" value="ECO:0007669"/>
    <property type="project" value="InterPro"/>
</dbReference>
<dbReference type="GO" id="GO:0016866">
    <property type="term" value="F:intramolecular transferase activity"/>
    <property type="evidence" value="ECO:0007669"/>
    <property type="project" value="InterPro"/>
</dbReference>
<evidence type="ECO:0000313" key="6">
    <source>
        <dbReference type="EMBL" id="PRX46636.1"/>
    </source>
</evidence>
<evidence type="ECO:0000256" key="2">
    <source>
        <dbReference type="ARBA" id="ARBA00009755"/>
    </source>
</evidence>
<evidence type="ECO:0000259" key="4">
    <source>
        <dbReference type="Pfam" id="PF13243"/>
    </source>
</evidence>
<dbReference type="InterPro" id="IPR032697">
    <property type="entry name" value="SQ_cyclase_N"/>
</dbReference>
<name>A0A2T0LSJ8_9PSEU</name>
<dbReference type="UniPathway" id="UPA00337"/>
<dbReference type="Pfam" id="PF13249">
    <property type="entry name" value="SQHop_cyclase_N"/>
    <property type="match status" value="1"/>
</dbReference>
<evidence type="ECO:0000256" key="1">
    <source>
        <dbReference type="ARBA" id="ARBA00004999"/>
    </source>
</evidence>
<protein>
    <submittedName>
        <fullName evidence="6">Squalene-hopene/tetraprenyl-beta-curcumene cyclase</fullName>
    </submittedName>
</protein>
<accession>A0A2T0LSJ8</accession>
<dbReference type="Gene3D" id="1.50.10.20">
    <property type="match status" value="2"/>
</dbReference>
<evidence type="ECO:0000259" key="5">
    <source>
        <dbReference type="Pfam" id="PF13249"/>
    </source>
</evidence>
<evidence type="ECO:0000256" key="3">
    <source>
        <dbReference type="ARBA" id="ARBA00022737"/>
    </source>
</evidence>
<dbReference type="RefSeq" id="WP_181193353.1">
    <property type="nucleotide sequence ID" value="NZ_PVNH01000007.1"/>
</dbReference>
<proteinExistence type="inferred from homology"/>
<dbReference type="AlphaFoldDB" id="A0A2T0LSJ8"/>
<keyword evidence="7" id="KW-1185">Reference proteome</keyword>
<dbReference type="InterPro" id="IPR008930">
    <property type="entry name" value="Terpenoid_cyclase/PrenylTrfase"/>
</dbReference>
<dbReference type="Pfam" id="PF13243">
    <property type="entry name" value="SQHop_cyclase_C"/>
    <property type="match status" value="1"/>
</dbReference>
<comment type="caution">
    <text evidence="6">The sequence shown here is derived from an EMBL/GenBank/DDBJ whole genome shotgun (WGS) entry which is preliminary data.</text>
</comment>
<comment type="pathway">
    <text evidence="1">Secondary metabolite biosynthesis; hopanoid biosynthesis.</text>
</comment>
<gene>
    <name evidence="6" type="ORF">B0I33_107213</name>
</gene>
<dbReference type="SUPFAM" id="SSF48239">
    <property type="entry name" value="Terpenoid cyclases/Protein prenyltransferases"/>
    <property type="match status" value="2"/>
</dbReference>
<dbReference type="PANTHER" id="PTHR11764:SF20">
    <property type="entry name" value="LANOSTEROL SYNTHASE"/>
    <property type="match status" value="1"/>
</dbReference>
<keyword evidence="3" id="KW-0677">Repeat</keyword>
<comment type="similarity">
    <text evidence="2">Belongs to the terpene cyclase/mutase family.</text>
</comment>
<feature type="domain" description="Squalene cyclase C-terminal" evidence="4">
    <location>
        <begin position="276"/>
        <end position="548"/>
    </location>
</feature>
<dbReference type="GO" id="GO:0005811">
    <property type="term" value="C:lipid droplet"/>
    <property type="evidence" value="ECO:0007669"/>
    <property type="project" value="InterPro"/>
</dbReference>
<evidence type="ECO:0000313" key="7">
    <source>
        <dbReference type="Proteomes" id="UP000238362"/>
    </source>
</evidence>
<dbReference type="InterPro" id="IPR032696">
    <property type="entry name" value="SQ_cyclase_C"/>
</dbReference>
<dbReference type="EMBL" id="PVNH01000007">
    <property type="protein sequence ID" value="PRX46636.1"/>
    <property type="molecule type" value="Genomic_DNA"/>
</dbReference>
<organism evidence="6 7">
    <name type="scientific">Prauserella shujinwangii</name>
    <dbReference type="NCBI Taxonomy" id="1453103"/>
    <lineage>
        <taxon>Bacteria</taxon>
        <taxon>Bacillati</taxon>
        <taxon>Actinomycetota</taxon>
        <taxon>Actinomycetes</taxon>
        <taxon>Pseudonocardiales</taxon>
        <taxon>Pseudonocardiaceae</taxon>
        <taxon>Prauserella</taxon>
    </lineage>
</organism>
<dbReference type="InterPro" id="IPR018333">
    <property type="entry name" value="Squalene_cyclase"/>
</dbReference>
<sequence>MTRAGEQAPRAEPAVGAAAEAVLALRRADGGWTGTLPPSAVSTGAAVFALAFADPDGSAAVLERAARWLRQAREPDGGWADFPGGPSTVNATAIAVAALRLCEPERSDAHVRTGLAWLEHRGGVDVVADKRRCTLKAVCEHYLALAGLYDPARLARMPVELLVLPRALRQKLSFTVPGLAAWGVMQARTWRFGPVRRAVNRLAEPAALRYLRAIHDYEGPEGGVEESPLMVAIVCLGLHRAGRAPDLVAAYRDYLHATVRRDGAWAIDRDIECSVTGYLVPALAEAGLRDDPRLAATRQWIQRCQRAERFPATGCPAGGWGWSVPSGWPETDDTAGAVLALTELGVPPGDPGLRRGVAWLLTMQNRNGSWSCFARDTPSDMDAPCTVLTAHALLALRRVGAGTAACRRAVRWLTRTQRPDGSFGCVWFRDHTAGTARALEALGALGLADSAAARGARDWLLRHQRDDGGWGDGHGAASTAEETAWAVLGLLRTGERAASERGVRWLLAARRADGLWDAAPVGFYFLELTYWCDHIPHAYALQALARYRTEAGCR</sequence>
<dbReference type="PANTHER" id="PTHR11764">
    <property type="entry name" value="TERPENE CYCLASE/MUTASE FAMILY MEMBER"/>
    <property type="match status" value="1"/>
</dbReference>
<reference evidence="6 7" key="1">
    <citation type="submission" date="2018-03" db="EMBL/GenBank/DDBJ databases">
        <title>Genomic Encyclopedia of Type Strains, Phase III (KMG-III): the genomes of soil and plant-associated and newly described type strains.</title>
        <authorList>
            <person name="Whitman W."/>
        </authorList>
    </citation>
    <scope>NUCLEOTIDE SEQUENCE [LARGE SCALE GENOMIC DNA]</scope>
    <source>
        <strain evidence="6 7">CGMCC 4.7125</strain>
    </source>
</reference>
<dbReference type="Proteomes" id="UP000238362">
    <property type="component" value="Unassembled WGS sequence"/>
</dbReference>